<keyword evidence="2 6" id="KW-0507">mRNA processing</keyword>
<proteinExistence type="inferred from homology"/>
<dbReference type="GO" id="GO:0031124">
    <property type="term" value="P:mRNA 3'-end processing"/>
    <property type="evidence" value="ECO:0007669"/>
    <property type="project" value="UniProtKB-UniRule"/>
</dbReference>
<dbReference type="SUPFAM" id="SSF52540">
    <property type="entry name" value="P-loop containing nucleoside triphosphate hydrolases"/>
    <property type="match status" value="1"/>
</dbReference>
<evidence type="ECO:0000313" key="10">
    <source>
        <dbReference type="EMBL" id="VDO25632.1"/>
    </source>
</evidence>
<dbReference type="GO" id="GO:0006388">
    <property type="term" value="P:tRNA splicing, via endonucleolytic cleavage and ligation"/>
    <property type="evidence" value="ECO:0007669"/>
    <property type="project" value="TreeGrafter"/>
</dbReference>
<evidence type="ECO:0000259" key="9">
    <source>
        <dbReference type="Pfam" id="PF16575"/>
    </source>
</evidence>
<reference evidence="12" key="1">
    <citation type="submission" date="2017-02" db="UniProtKB">
        <authorList>
            <consortium name="WormBaseParasite"/>
        </authorList>
    </citation>
    <scope>IDENTIFICATION</scope>
</reference>
<dbReference type="FunFam" id="2.40.30.330:FF:000001">
    <property type="entry name" value="Protein CLP1 homolog"/>
    <property type="match status" value="1"/>
</dbReference>
<dbReference type="WBParaSite" id="BTMF_0000967701-mRNA-1">
    <property type="protein sequence ID" value="BTMF_0000967701-mRNA-1"/>
    <property type="gene ID" value="BTMF_0000967701"/>
</dbReference>
<dbReference type="Gene3D" id="2.60.120.1030">
    <property type="entry name" value="Clp1, DNA binding domain"/>
    <property type="match status" value="1"/>
</dbReference>
<dbReference type="InterPro" id="IPR038239">
    <property type="entry name" value="Clp1_N_sf"/>
</dbReference>
<dbReference type="FunFam" id="3.40.50.300:FF:000454">
    <property type="entry name" value="Protein CLP1 homolog"/>
    <property type="match status" value="1"/>
</dbReference>
<keyword evidence="3 6" id="KW-0547">Nucleotide-binding</keyword>
<feature type="binding site" evidence="6">
    <location>
        <position position="95"/>
    </location>
    <ligand>
        <name>ATP</name>
        <dbReference type="ChEBI" id="CHEBI:30616"/>
    </ligand>
</feature>
<feature type="binding site" evidence="6">
    <location>
        <position position="22"/>
    </location>
    <ligand>
        <name>ATP</name>
        <dbReference type="ChEBI" id="CHEBI:30616"/>
    </ligand>
</feature>
<evidence type="ECO:0000256" key="6">
    <source>
        <dbReference type="HAMAP-Rule" id="MF_03035"/>
    </source>
</evidence>
<dbReference type="HAMAP" id="MF_03035">
    <property type="entry name" value="Clp1"/>
    <property type="match status" value="1"/>
</dbReference>
<gene>
    <name evidence="10" type="ORF">BTMF_LOCUS7728</name>
</gene>
<evidence type="ECO:0000313" key="11">
    <source>
        <dbReference type="Proteomes" id="UP000280834"/>
    </source>
</evidence>
<dbReference type="InterPro" id="IPR045116">
    <property type="entry name" value="Clp1/Grc3"/>
</dbReference>
<feature type="domain" description="Clp1 P-loop" evidence="9">
    <location>
        <begin position="159"/>
        <end position="345"/>
    </location>
</feature>
<feature type="domain" description="Clp1 N-terminal" evidence="8">
    <location>
        <begin position="16"/>
        <end position="69"/>
    </location>
</feature>
<dbReference type="Pfam" id="PF16573">
    <property type="entry name" value="CLP1_N"/>
    <property type="match status" value="2"/>
</dbReference>
<dbReference type="InterPro" id="IPR010655">
    <property type="entry name" value="Clp1_C"/>
</dbReference>
<dbReference type="GO" id="GO:0051731">
    <property type="term" value="F:polynucleotide 5'-hydroxyl-kinase activity"/>
    <property type="evidence" value="ECO:0007669"/>
    <property type="project" value="InterPro"/>
</dbReference>
<protein>
    <recommendedName>
        <fullName evidence="6">Protein CLP1 homolog</fullName>
    </recommendedName>
</protein>
<comment type="subcellular location">
    <subcellularLocation>
        <location evidence="1 6">Nucleus</location>
    </subcellularLocation>
</comment>
<dbReference type="PANTHER" id="PTHR12755">
    <property type="entry name" value="CLEAVAGE/POLYADENYLATION FACTOR IA SUBUNIT CLP1P"/>
    <property type="match status" value="1"/>
</dbReference>
<dbReference type="GO" id="GO:0005849">
    <property type="term" value="C:mRNA cleavage factor complex"/>
    <property type="evidence" value="ECO:0007669"/>
    <property type="project" value="InterPro"/>
</dbReference>
<sequence>MESGKSPLEENLQEFTLKEDSELRFEVANGDVMLELVDGRAEVFGTELIQHKKYVFPAGIGIFIYSHYSRYLNQCKFTQVLNFVRLSKLYVPGSRVAVFTWKKAVVELVGKTESAYVAEQTPMIIYLNTHAALEQLREHAESVVMQQEQARGPSLMIVGPTDVGKTTVCRILCNYAVRVGRTPIFVDLDVGQGSISVPGTVGALYIEKTADVVEGFDKKAPLVYHFGNLSPGSNIPLYDLLVKQLAEAISKRRKSSQDATYGGVIINTCGWVKGEGYACLVNAAEEFEVDVVIVLDHERLYNELQRDLPSFVKILHQPKSGGVENRSKEVRISSRNAFVHKYFYGTRAMPLYPHTFELSFDEVQFCKIGCERLPIECLPFGMKVDDHRTKVVPIEPSEDLVHHLVSLSMCTAVDQSVLTTNVMGFIVITAVDMEREKLTVLSPQPYPLPSKILILSEVTFIDDKERT</sequence>
<feature type="binding site" evidence="6">
    <location>
        <begin position="162"/>
        <end position="167"/>
    </location>
    <ligand>
        <name>ATP</name>
        <dbReference type="ChEBI" id="CHEBI:30616"/>
    </ligand>
</feature>
<evidence type="ECO:0000256" key="4">
    <source>
        <dbReference type="ARBA" id="ARBA00022840"/>
    </source>
</evidence>
<dbReference type="Gene3D" id="2.40.30.330">
    <property type="entry name" value="Pre-mRNA cleavage complex subunit Clp1, C-terminal domain"/>
    <property type="match status" value="1"/>
</dbReference>
<feature type="domain" description="Clp1 C-terminal" evidence="7">
    <location>
        <begin position="351"/>
        <end position="462"/>
    </location>
</feature>
<comment type="function">
    <text evidence="6">Required for endonucleolytic cleavage during polyadenylation-dependent pre-mRNA 3'-end formation.</text>
</comment>
<dbReference type="InterPro" id="IPR032319">
    <property type="entry name" value="CLP1_P"/>
</dbReference>
<organism evidence="12">
    <name type="scientific">Brugia timori</name>
    <dbReference type="NCBI Taxonomy" id="42155"/>
    <lineage>
        <taxon>Eukaryota</taxon>
        <taxon>Metazoa</taxon>
        <taxon>Ecdysozoa</taxon>
        <taxon>Nematoda</taxon>
        <taxon>Chromadorea</taxon>
        <taxon>Rhabditida</taxon>
        <taxon>Spirurina</taxon>
        <taxon>Spiruromorpha</taxon>
        <taxon>Filarioidea</taxon>
        <taxon>Onchocercidae</taxon>
        <taxon>Brugia</taxon>
    </lineage>
</organism>
<keyword evidence="5 6" id="KW-0539">Nucleus</keyword>
<evidence type="ECO:0000313" key="12">
    <source>
        <dbReference type="WBParaSite" id="BTMF_0000967701-mRNA-1"/>
    </source>
</evidence>
<evidence type="ECO:0000256" key="1">
    <source>
        <dbReference type="ARBA" id="ARBA00004123"/>
    </source>
</evidence>
<dbReference type="InterPro" id="IPR032324">
    <property type="entry name" value="Clp1_N"/>
</dbReference>
<accession>A0A0R3QPP2</accession>
<dbReference type="InterPro" id="IPR028606">
    <property type="entry name" value="Clp1"/>
</dbReference>
<evidence type="ECO:0000259" key="7">
    <source>
        <dbReference type="Pfam" id="PF06807"/>
    </source>
</evidence>
<dbReference type="PANTHER" id="PTHR12755:SF6">
    <property type="entry name" value="POLYRIBONUCLEOTIDE 5'-HYDROXYL-KINASE CLP1"/>
    <property type="match status" value="1"/>
</dbReference>
<dbReference type="Gene3D" id="3.40.50.300">
    <property type="entry name" value="P-loop containing nucleotide triphosphate hydrolases"/>
    <property type="match status" value="1"/>
</dbReference>
<reference evidence="10 11" key="2">
    <citation type="submission" date="2018-11" db="EMBL/GenBank/DDBJ databases">
        <authorList>
            <consortium name="Pathogen Informatics"/>
        </authorList>
    </citation>
    <scope>NUCLEOTIDE SEQUENCE [LARGE SCALE GENOMIC DNA]</scope>
</reference>
<keyword evidence="11" id="KW-1185">Reference proteome</keyword>
<dbReference type="Proteomes" id="UP000280834">
    <property type="component" value="Unassembled WGS sequence"/>
</dbReference>
<dbReference type="InterPro" id="IPR038238">
    <property type="entry name" value="Clp1_C_sf"/>
</dbReference>
<dbReference type="AlphaFoldDB" id="A0A0R3QPP2"/>
<evidence type="ECO:0000256" key="5">
    <source>
        <dbReference type="ARBA" id="ARBA00023242"/>
    </source>
</evidence>
<comment type="similarity">
    <text evidence="6">Belongs to the Clp1 family. Clp1 subfamily.</text>
</comment>
<evidence type="ECO:0000259" key="8">
    <source>
        <dbReference type="Pfam" id="PF16573"/>
    </source>
</evidence>
<evidence type="ECO:0000256" key="2">
    <source>
        <dbReference type="ARBA" id="ARBA00022664"/>
    </source>
</evidence>
<dbReference type="Pfam" id="PF06807">
    <property type="entry name" value="Clp1"/>
    <property type="match status" value="1"/>
</dbReference>
<feature type="domain" description="Clp1 N-terminal" evidence="8">
    <location>
        <begin position="93"/>
        <end position="140"/>
    </location>
</feature>
<keyword evidence="4 6" id="KW-0067">ATP-binding</keyword>
<name>A0A0R3QPP2_9BILA</name>
<dbReference type="Pfam" id="PF16575">
    <property type="entry name" value="CLP1_P"/>
    <property type="match status" value="1"/>
</dbReference>
<dbReference type="InterPro" id="IPR027417">
    <property type="entry name" value="P-loop_NTPase"/>
</dbReference>
<dbReference type="EMBL" id="UZAG01016068">
    <property type="protein sequence ID" value="VDO25632.1"/>
    <property type="molecule type" value="Genomic_DNA"/>
</dbReference>
<dbReference type="STRING" id="42155.A0A0R3QPP2"/>
<evidence type="ECO:0000256" key="3">
    <source>
        <dbReference type="ARBA" id="ARBA00022741"/>
    </source>
</evidence>
<dbReference type="GO" id="GO:0005524">
    <property type="term" value="F:ATP binding"/>
    <property type="evidence" value="ECO:0007669"/>
    <property type="project" value="UniProtKB-UniRule"/>
</dbReference>